<protein>
    <submittedName>
        <fullName evidence="1">Uncharacterized protein</fullName>
    </submittedName>
</protein>
<comment type="caution">
    <text evidence="1">The sequence shown here is derived from an EMBL/GenBank/DDBJ whole genome shotgun (WGS) entry which is preliminary data.</text>
</comment>
<keyword evidence="2" id="KW-1185">Reference proteome</keyword>
<proteinExistence type="predicted"/>
<name>A0A934T154_9BURK</name>
<organism evidence="1 2">
    <name type="scientific">Noviherbaspirillum pedocola</name>
    <dbReference type="NCBI Taxonomy" id="2801341"/>
    <lineage>
        <taxon>Bacteria</taxon>
        <taxon>Pseudomonadati</taxon>
        <taxon>Pseudomonadota</taxon>
        <taxon>Betaproteobacteria</taxon>
        <taxon>Burkholderiales</taxon>
        <taxon>Oxalobacteraceae</taxon>
        <taxon>Noviherbaspirillum</taxon>
    </lineage>
</organism>
<dbReference type="RefSeq" id="WP_200592282.1">
    <property type="nucleotide sequence ID" value="NZ_JAEPBG010000004.1"/>
</dbReference>
<evidence type="ECO:0000313" key="1">
    <source>
        <dbReference type="EMBL" id="MBK4735533.1"/>
    </source>
</evidence>
<accession>A0A934T154</accession>
<dbReference type="EMBL" id="JAEPBG010000004">
    <property type="protein sequence ID" value="MBK4735533.1"/>
    <property type="molecule type" value="Genomic_DNA"/>
</dbReference>
<sequence>MLFTVDSFEAKLMSRAEDRKGGGSGSRCFRWVEVRGHYLFHVDVGFAEDPDVQWWHFLTGHIGDLLRLLEDYPAPKYKVRIALQIPLSADEPYGINEVLEINRGQDTSGNEVFAYKCKSGQTYIMPSNAPHDLDEIDKVWP</sequence>
<gene>
    <name evidence="1" type="ORF">JJB74_12995</name>
</gene>
<dbReference type="AlphaFoldDB" id="A0A934T154"/>
<reference evidence="1" key="1">
    <citation type="submission" date="2021-01" db="EMBL/GenBank/DDBJ databases">
        <title>Genome sequence of strain Noviherbaspirillum sp. DKR-6.</title>
        <authorList>
            <person name="Chaudhary D.K."/>
        </authorList>
    </citation>
    <scope>NUCLEOTIDE SEQUENCE</scope>
    <source>
        <strain evidence="1">DKR-6</strain>
    </source>
</reference>
<evidence type="ECO:0000313" key="2">
    <source>
        <dbReference type="Proteomes" id="UP000622890"/>
    </source>
</evidence>
<dbReference type="Proteomes" id="UP000622890">
    <property type="component" value="Unassembled WGS sequence"/>
</dbReference>